<name>A0A7T6ZD78_9BACI</name>
<dbReference type="KEGG" id="scib:HUG20_16650"/>
<keyword evidence="1" id="KW-0732">Signal</keyword>
<organism evidence="4 5">
    <name type="scientific">Salicibibacter cibi</name>
    <dbReference type="NCBI Taxonomy" id="2743001"/>
    <lineage>
        <taxon>Bacteria</taxon>
        <taxon>Bacillati</taxon>
        <taxon>Bacillota</taxon>
        <taxon>Bacilli</taxon>
        <taxon>Bacillales</taxon>
        <taxon>Bacillaceae</taxon>
        <taxon>Salicibibacter</taxon>
    </lineage>
</organism>
<dbReference type="AlphaFoldDB" id="A0A7T6ZD78"/>
<keyword evidence="3" id="KW-0812">Transmembrane</keyword>
<dbReference type="EMBL" id="CP054706">
    <property type="protein sequence ID" value="QQK81376.1"/>
    <property type="molecule type" value="Genomic_DNA"/>
</dbReference>
<evidence type="ECO:0000313" key="5">
    <source>
        <dbReference type="Proteomes" id="UP000595349"/>
    </source>
</evidence>
<dbReference type="Gene3D" id="2.60.40.1240">
    <property type="match status" value="1"/>
</dbReference>
<protein>
    <submittedName>
        <fullName evidence="4">DUF4352 domain-containing protein</fullName>
    </submittedName>
</protein>
<feature type="region of interest" description="Disordered" evidence="2">
    <location>
        <begin position="70"/>
        <end position="121"/>
    </location>
</feature>
<evidence type="ECO:0000313" key="4">
    <source>
        <dbReference type="EMBL" id="QQK81376.1"/>
    </source>
</evidence>
<dbReference type="Proteomes" id="UP000595349">
    <property type="component" value="Chromosome"/>
</dbReference>
<feature type="transmembrane region" description="Helical" evidence="3">
    <location>
        <begin position="39"/>
        <end position="63"/>
    </location>
</feature>
<keyword evidence="5" id="KW-1185">Reference proteome</keyword>
<reference evidence="4 5" key="1">
    <citation type="submission" date="2020-06" db="EMBL/GenBank/DDBJ databases">
        <title>Genomic analysis of Salicibibacter sp. NKC21-4.</title>
        <authorList>
            <person name="Oh Y.J."/>
        </authorList>
    </citation>
    <scope>NUCLEOTIDE SEQUENCE [LARGE SCALE GENOMIC DNA]</scope>
    <source>
        <strain evidence="4 5">NKC21-4</strain>
    </source>
</reference>
<evidence type="ECO:0000256" key="3">
    <source>
        <dbReference type="SAM" id="Phobius"/>
    </source>
</evidence>
<feature type="transmembrane region" description="Helical" evidence="3">
    <location>
        <begin position="6"/>
        <end position="27"/>
    </location>
</feature>
<evidence type="ECO:0000256" key="1">
    <source>
        <dbReference type="ARBA" id="ARBA00022729"/>
    </source>
</evidence>
<evidence type="ECO:0000256" key="2">
    <source>
        <dbReference type="SAM" id="MobiDB-lite"/>
    </source>
</evidence>
<keyword evidence="3" id="KW-0472">Membrane</keyword>
<accession>A0A7T6ZD78</accession>
<dbReference type="RefSeq" id="WP_200085806.1">
    <property type="nucleotide sequence ID" value="NZ_CP054706.1"/>
</dbReference>
<dbReference type="InterPro" id="IPR029050">
    <property type="entry name" value="Immunoprotect_excell_Ig-like"/>
</dbReference>
<proteinExistence type="predicted"/>
<gene>
    <name evidence="4" type="ORF">HUG20_16650</name>
</gene>
<sequence length="276" mass="31086">MWTVLGIIGFIFLALVGLVFIILGSINPKWAMMKSRGPVYAIFAPILAIGVIGPIVMIVMAIMNAEPTASEEIESVEEPPIEEEEPPMDSETPPLEEEDPLELDEEEENFDEEEVASRDNPAYPGEMITFVLEHYTYGLMEVDVTLLDTIRGEEAWEMIEEADEYNEPPEDGMEYFIAYFDIDLNQIEEDPFNLSSFEFDLVSSEGNVYNDDTYVTGLDDPIDADLYEGAGSEGHVVFQVDEDDPSPYVVFLRDLDGVWYQTEEGADIDLETEESV</sequence>
<feature type="compositionally biased region" description="Acidic residues" evidence="2">
    <location>
        <begin position="70"/>
        <end position="114"/>
    </location>
</feature>
<keyword evidence="3" id="KW-1133">Transmembrane helix</keyword>